<proteinExistence type="predicted"/>
<evidence type="ECO:0000313" key="1">
    <source>
        <dbReference type="EMBL" id="SVA36615.1"/>
    </source>
</evidence>
<gene>
    <name evidence="1" type="ORF">METZ01_LOCUS89469</name>
</gene>
<dbReference type="AlphaFoldDB" id="A0A381V896"/>
<reference evidence="1" key="1">
    <citation type="submission" date="2018-05" db="EMBL/GenBank/DDBJ databases">
        <authorList>
            <person name="Lanie J.A."/>
            <person name="Ng W.-L."/>
            <person name="Kazmierczak K.M."/>
            <person name="Andrzejewski T.M."/>
            <person name="Davidsen T.M."/>
            <person name="Wayne K.J."/>
            <person name="Tettelin H."/>
            <person name="Glass J.I."/>
            <person name="Rusch D."/>
            <person name="Podicherti R."/>
            <person name="Tsui H.-C.T."/>
            <person name="Winkler M.E."/>
        </authorList>
    </citation>
    <scope>NUCLEOTIDE SEQUENCE</scope>
</reference>
<name>A0A381V896_9ZZZZ</name>
<dbReference type="EMBL" id="UINC01008123">
    <property type="protein sequence ID" value="SVA36615.1"/>
    <property type="molecule type" value="Genomic_DNA"/>
</dbReference>
<protein>
    <submittedName>
        <fullName evidence="1">Uncharacterized protein</fullName>
    </submittedName>
</protein>
<accession>A0A381V896</accession>
<sequence length="42" mass="5163">MYFIKNVCQVFSHTDQFFQYRQILYGYKPINKLKEISVETEI</sequence>
<organism evidence="1">
    <name type="scientific">marine metagenome</name>
    <dbReference type="NCBI Taxonomy" id="408172"/>
    <lineage>
        <taxon>unclassified sequences</taxon>
        <taxon>metagenomes</taxon>
        <taxon>ecological metagenomes</taxon>
    </lineage>
</organism>